<proteinExistence type="predicted"/>
<dbReference type="EMBL" id="BAAAEJ010000003">
    <property type="protein sequence ID" value="GAA0380995.1"/>
    <property type="molecule type" value="Genomic_DNA"/>
</dbReference>
<gene>
    <name evidence="3" type="ORF">GCM10009093_04980</name>
</gene>
<reference evidence="3 4" key="1">
    <citation type="journal article" date="2019" name="Int. J. Syst. Evol. Microbiol.">
        <title>The Global Catalogue of Microorganisms (GCM) 10K type strain sequencing project: providing services to taxonomists for standard genome sequencing and annotation.</title>
        <authorList>
            <consortium name="The Broad Institute Genomics Platform"/>
            <consortium name="The Broad Institute Genome Sequencing Center for Infectious Disease"/>
            <person name="Wu L."/>
            <person name="Ma J."/>
        </authorList>
    </citation>
    <scope>NUCLEOTIDE SEQUENCE [LARGE SCALE GENOMIC DNA]</scope>
    <source>
        <strain evidence="3 4">JCM 13476</strain>
    </source>
</reference>
<dbReference type="Pfam" id="PF01381">
    <property type="entry name" value="HTH_3"/>
    <property type="match status" value="1"/>
</dbReference>
<dbReference type="RefSeq" id="WP_167175688.1">
    <property type="nucleotide sequence ID" value="NZ_BAAAEJ010000003.1"/>
</dbReference>
<dbReference type="Proteomes" id="UP001500791">
    <property type="component" value="Unassembled WGS sequence"/>
</dbReference>
<sequence>MSRQCGEVDVWVGQALASLRQQRGLSQSALAKSLGLSFQQVQKYEGGQNRLSAGRLFELATVLECSISDFFPQSATTHGPSAAVLMTAEDRALSQNFTRIQDKTLRRSVAHIVEALAQT</sequence>
<dbReference type="SUPFAM" id="SSF47413">
    <property type="entry name" value="lambda repressor-like DNA-binding domains"/>
    <property type="match status" value="1"/>
</dbReference>
<keyword evidence="1" id="KW-0238">DNA-binding</keyword>
<protein>
    <submittedName>
        <fullName evidence="3">Helix-turn-helix transcriptional regulator</fullName>
    </submittedName>
</protein>
<dbReference type="InterPro" id="IPR010982">
    <property type="entry name" value="Lambda_DNA-bd_dom_sf"/>
</dbReference>
<dbReference type="PANTHER" id="PTHR46797">
    <property type="entry name" value="HTH-TYPE TRANSCRIPTIONAL REGULATOR"/>
    <property type="match status" value="1"/>
</dbReference>
<evidence type="ECO:0000256" key="1">
    <source>
        <dbReference type="ARBA" id="ARBA00023125"/>
    </source>
</evidence>
<evidence type="ECO:0000313" key="4">
    <source>
        <dbReference type="Proteomes" id="UP001500791"/>
    </source>
</evidence>
<dbReference type="Gene3D" id="1.10.260.40">
    <property type="entry name" value="lambda repressor-like DNA-binding domains"/>
    <property type="match status" value="1"/>
</dbReference>
<dbReference type="PANTHER" id="PTHR46797:SF1">
    <property type="entry name" value="METHYLPHOSPHONATE SYNTHASE"/>
    <property type="match status" value="1"/>
</dbReference>
<dbReference type="SMART" id="SM00530">
    <property type="entry name" value="HTH_XRE"/>
    <property type="match status" value="1"/>
</dbReference>
<comment type="caution">
    <text evidence="3">The sequence shown here is derived from an EMBL/GenBank/DDBJ whole genome shotgun (WGS) entry which is preliminary data.</text>
</comment>
<accession>A0ABN0Y2K0</accession>
<keyword evidence="4" id="KW-1185">Reference proteome</keyword>
<name>A0ABN0Y2K0_9CAUL</name>
<dbReference type="CDD" id="cd00093">
    <property type="entry name" value="HTH_XRE"/>
    <property type="match status" value="1"/>
</dbReference>
<feature type="domain" description="HTH cro/C1-type" evidence="2">
    <location>
        <begin position="16"/>
        <end position="70"/>
    </location>
</feature>
<organism evidence="3 4">
    <name type="scientific">Brevundimonas terrae</name>
    <dbReference type="NCBI Taxonomy" id="363631"/>
    <lineage>
        <taxon>Bacteria</taxon>
        <taxon>Pseudomonadati</taxon>
        <taxon>Pseudomonadota</taxon>
        <taxon>Alphaproteobacteria</taxon>
        <taxon>Caulobacterales</taxon>
        <taxon>Caulobacteraceae</taxon>
        <taxon>Brevundimonas</taxon>
    </lineage>
</organism>
<dbReference type="InterPro" id="IPR050807">
    <property type="entry name" value="TransReg_Diox_bact_type"/>
</dbReference>
<evidence type="ECO:0000313" key="3">
    <source>
        <dbReference type="EMBL" id="GAA0380995.1"/>
    </source>
</evidence>
<dbReference type="InterPro" id="IPR001387">
    <property type="entry name" value="Cro/C1-type_HTH"/>
</dbReference>
<dbReference type="PROSITE" id="PS50943">
    <property type="entry name" value="HTH_CROC1"/>
    <property type="match status" value="1"/>
</dbReference>
<evidence type="ECO:0000259" key="2">
    <source>
        <dbReference type="PROSITE" id="PS50943"/>
    </source>
</evidence>